<dbReference type="InterPro" id="IPR050895">
    <property type="entry name" value="XK-related_scramblase"/>
</dbReference>
<accession>A0AA88LDG3</accession>
<evidence type="ECO:0000313" key="8">
    <source>
        <dbReference type="EMBL" id="KAK2727408.1"/>
    </source>
</evidence>
<comment type="similarity">
    <text evidence="2 7">Belongs to the XK family.</text>
</comment>
<feature type="transmembrane region" description="Helical" evidence="7">
    <location>
        <begin position="271"/>
        <end position="294"/>
    </location>
</feature>
<dbReference type="AlphaFoldDB" id="A0AA88LDG3"/>
<dbReference type="Pfam" id="PF09815">
    <property type="entry name" value="XK-related"/>
    <property type="match status" value="1"/>
</dbReference>
<evidence type="ECO:0000256" key="2">
    <source>
        <dbReference type="ARBA" id="ARBA00008789"/>
    </source>
</evidence>
<sequence>MRNSPQFIRKQMQRLNPQQWGSFQNLSWTAPDPPPFLKEIKAVPKQVGRDIQRVGRNINKFVDKGDIYLRSPLPMPEYTNFRLLFTVLDIFTYIFDLASDIAVAYVLYTEDDTIWWFWLTVILIVVPHVVINSHSLYWYWLSDHKCGKEGSIFQKRSQISICWKTSRILLHFLQIGFICRYLDIVYYGLKSRKSRVQRMNIQGLYCPWPKRKKELEQQVDYFNLLLHAERDASMLNLMQSFIQDAPQLVLQIYILAVRPPSLEGEQLQRAFIVLVQVASAVISLGSLSLALTSYQRILRYAMLDKPNLSFGGQIFYFLWQSCAIASRVIALALFATQFKLVVFIGVGVHWAVMTLWIILQRTLICVSEDGKKKPCAEFLFNIIMGWVYVFCVINLKSSPGRLKYITYYIIYGAENISMIVLWFFQVYSLESRSWYILPSIISVPILFFLGVTSMAIYYNVYHPDRHMPPHPSRPELF</sequence>
<dbReference type="GO" id="GO:0005886">
    <property type="term" value="C:plasma membrane"/>
    <property type="evidence" value="ECO:0007669"/>
    <property type="project" value="UniProtKB-SubCell"/>
</dbReference>
<evidence type="ECO:0000313" key="9">
    <source>
        <dbReference type="Proteomes" id="UP001187531"/>
    </source>
</evidence>
<comment type="subcellular location">
    <subcellularLocation>
        <location evidence="1">Cell membrane</location>
        <topology evidence="1">Multi-pass membrane protein</topology>
    </subcellularLocation>
    <subcellularLocation>
        <location evidence="7">Membrane</location>
        <topology evidence="7">Multi-pass membrane protein</topology>
    </subcellularLocation>
</comment>
<feature type="transmembrane region" description="Helical" evidence="7">
    <location>
        <begin position="340"/>
        <end position="358"/>
    </location>
</feature>
<dbReference type="Proteomes" id="UP001187531">
    <property type="component" value="Unassembled WGS sequence"/>
</dbReference>
<dbReference type="GO" id="GO:1902742">
    <property type="term" value="P:apoptotic process involved in development"/>
    <property type="evidence" value="ECO:0007669"/>
    <property type="project" value="TreeGrafter"/>
</dbReference>
<keyword evidence="3" id="KW-1003">Cell membrane</keyword>
<reference evidence="8" key="1">
    <citation type="submission" date="2023-07" db="EMBL/GenBank/DDBJ databases">
        <title>Chromosome-level genome assembly of Artemia franciscana.</title>
        <authorList>
            <person name="Jo E."/>
        </authorList>
    </citation>
    <scope>NUCLEOTIDE SEQUENCE</scope>
    <source>
        <tissue evidence="8">Whole body</tissue>
    </source>
</reference>
<evidence type="ECO:0000256" key="3">
    <source>
        <dbReference type="ARBA" id="ARBA00022475"/>
    </source>
</evidence>
<name>A0AA88LDG3_ARTSF</name>
<keyword evidence="6 7" id="KW-0472">Membrane</keyword>
<feature type="transmembrane region" description="Helical" evidence="7">
    <location>
        <begin position="115"/>
        <end position="140"/>
    </location>
</feature>
<evidence type="ECO:0000256" key="7">
    <source>
        <dbReference type="RuleBase" id="RU910716"/>
    </source>
</evidence>
<evidence type="ECO:0000256" key="1">
    <source>
        <dbReference type="ARBA" id="ARBA00004651"/>
    </source>
</evidence>
<dbReference type="GO" id="GO:0070782">
    <property type="term" value="P:phosphatidylserine exposure on apoptotic cell surface"/>
    <property type="evidence" value="ECO:0007669"/>
    <property type="project" value="TreeGrafter"/>
</dbReference>
<protein>
    <recommendedName>
        <fullName evidence="7">XK-related protein</fullName>
    </recommendedName>
</protein>
<dbReference type="PANTHER" id="PTHR16024:SF10">
    <property type="entry name" value="XK-RELATED PROTEIN"/>
    <property type="match status" value="1"/>
</dbReference>
<proteinExistence type="inferred from homology"/>
<evidence type="ECO:0000256" key="5">
    <source>
        <dbReference type="ARBA" id="ARBA00022989"/>
    </source>
</evidence>
<feature type="transmembrane region" description="Helical" evidence="7">
    <location>
        <begin position="314"/>
        <end position="333"/>
    </location>
</feature>
<comment type="caution">
    <text evidence="8">The sequence shown here is derived from an EMBL/GenBank/DDBJ whole genome shotgun (WGS) entry which is preliminary data.</text>
</comment>
<evidence type="ECO:0000256" key="4">
    <source>
        <dbReference type="ARBA" id="ARBA00022692"/>
    </source>
</evidence>
<keyword evidence="5 7" id="KW-1133">Transmembrane helix</keyword>
<dbReference type="InterPro" id="IPR018629">
    <property type="entry name" value="XK-rel"/>
</dbReference>
<feature type="transmembrane region" description="Helical" evidence="7">
    <location>
        <begin position="378"/>
        <end position="395"/>
    </location>
</feature>
<keyword evidence="4 7" id="KW-0812">Transmembrane</keyword>
<feature type="transmembrane region" description="Helical" evidence="7">
    <location>
        <begin position="83"/>
        <end position="108"/>
    </location>
</feature>
<feature type="transmembrane region" description="Helical" evidence="7">
    <location>
        <begin position="434"/>
        <end position="458"/>
    </location>
</feature>
<dbReference type="PANTHER" id="PTHR16024">
    <property type="entry name" value="XK-RELATED PROTEIN"/>
    <property type="match status" value="1"/>
</dbReference>
<feature type="transmembrane region" description="Helical" evidence="7">
    <location>
        <begin position="407"/>
        <end position="428"/>
    </location>
</feature>
<keyword evidence="9" id="KW-1185">Reference proteome</keyword>
<organism evidence="8 9">
    <name type="scientific">Artemia franciscana</name>
    <name type="common">Brine shrimp</name>
    <name type="synonym">Artemia sanfranciscana</name>
    <dbReference type="NCBI Taxonomy" id="6661"/>
    <lineage>
        <taxon>Eukaryota</taxon>
        <taxon>Metazoa</taxon>
        <taxon>Ecdysozoa</taxon>
        <taxon>Arthropoda</taxon>
        <taxon>Crustacea</taxon>
        <taxon>Branchiopoda</taxon>
        <taxon>Anostraca</taxon>
        <taxon>Artemiidae</taxon>
        <taxon>Artemia</taxon>
    </lineage>
</organism>
<dbReference type="EMBL" id="JAVRJZ010000001">
    <property type="protein sequence ID" value="KAK2727408.1"/>
    <property type="molecule type" value="Genomic_DNA"/>
</dbReference>
<evidence type="ECO:0000256" key="6">
    <source>
        <dbReference type="ARBA" id="ARBA00023136"/>
    </source>
</evidence>
<dbReference type="GO" id="GO:0043652">
    <property type="term" value="P:engulfment of apoptotic cell"/>
    <property type="evidence" value="ECO:0007669"/>
    <property type="project" value="TreeGrafter"/>
</dbReference>
<feature type="transmembrane region" description="Helical" evidence="7">
    <location>
        <begin position="168"/>
        <end position="189"/>
    </location>
</feature>
<gene>
    <name evidence="8" type="ORF">QYM36_008039</name>
</gene>